<dbReference type="PANTHER" id="PTHR37236">
    <property type="entry name" value="AUXIN-BINDING PROTEIN 1"/>
    <property type="match status" value="1"/>
</dbReference>
<dbReference type="InterPro" id="IPR000526">
    <property type="entry name" value="Auxin-bd"/>
</dbReference>
<evidence type="ECO:0000256" key="4">
    <source>
        <dbReference type="ARBA" id="ARBA00022824"/>
    </source>
</evidence>
<dbReference type="GO" id="GO:0009734">
    <property type="term" value="P:auxin-activated signaling pathway"/>
    <property type="evidence" value="ECO:0007669"/>
    <property type="project" value="UniProtKB-KW"/>
</dbReference>
<dbReference type="InterPro" id="IPR011051">
    <property type="entry name" value="RmlC_Cupin_sf"/>
</dbReference>
<keyword evidence="2 10" id="KW-0479">Metal-binding</keyword>
<keyword evidence="11" id="KW-1015">Disulfide bond</keyword>
<evidence type="ECO:0000256" key="7">
    <source>
        <dbReference type="ARBA" id="ARBA00023180"/>
    </source>
</evidence>
<keyword evidence="7" id="KW-0325">Glycoprotein</keyword>
<feature type="signal peptide" evidence="12">
    <location>
        <begin position="1"/>
        <end position="20"/>
    </location>
</feature>
<feature type="binding site" evidence="10">
    <location>
        <position position="82"/>
    </location>
    <ligand>
        <name>Zn(2+)</name>
        <dbReference type="ChEBI" id="CHEBI:29105"/>
    </ligand>
</feature>
<dbReference type="PRINTS" id="PR00655">
    <property type="entry name" value="AUXINBINDNGP"/>
</dbReference>
<proteinExistence type="predicted"/>
<keyword evidence="5 10" id="KW-0862">Zinc</keyword>
<evidence type="ECO:0000256" key="8">
    <source>
        <dbReference type="ARBA" id="ARBA00023294"/>
    </source>
</evidence>
<organism evidence="13 14">
    <name type="scientific">Adiantum capillus-veneris</name>
    <name type="common">Maidenhair fern</name>
    <dbReference type="NCBI Taxonomy" id="13818"/>
    <lineage>
        <taxon>Eukaryota</taxon>
        <taxon>Viridiplantae</taxon>
        <taxon>Streptophyta</taxon>
        <taxon>Embryophyta</taxon>
        <taxon>Tracheophyta</taxon>
        <taxon>Polypodiopsida</taxon>
        <taxon>Polypodiidae</taxon>
        <taxon>Polypodiales</taxon>
        <taxon>Pteridineae</taxon>
        <taxon>Pteridaceae</taxon>
        <taxon>Vittarioideae</taxon>
        <taxon>Adiantum</taxon>
    </lineage>
</organism>
<dbReference type="PANTHER" id="PTHR37236:SF1">
    <property type="entry name" value="AUXIN-BINDING PROTEIN 1"/>
    <property type="match status" value="1"/>
</dbReference>
<dbReference type="SUPFAM" id="SSF51182">
    <property type="entry name" value="RmlC-like cupins"/>
    <property type="match status" value="1"/>
</dbReference>
<name>A0A9D4UB93_ADICA</name>
<evidence type="ECO:0000256" key="2">
    <source>
        <dbReference type="ARBA" id="ARBA00022723"/>
    </source>
</evidence>
<sequence>MGAVFLLWLLLLFFARNVSARPPLDCSHSNIPAVRSLNEMYEDNFGRPGLSHITVAGATHHGMKEVEVWLQTYAPGIGTPIHRHSCEEVFIIMKGTGSLFIEAEVGKKFPGEPNEFVISTNTTFTIPVNHVHQVKNTQLNEDLQLLVVISRPPIKVFVYKDWHTPHAAAVLKFPYAWDAVCLENEKNNFEPDYAFDEL</sequence>
<dbReference type="AlphaFoldDB" id="A0A9D4UB93"/>
<keyword evidence="6" id="KW-0675">Receptor</keyword>
<evidence type="ECO:0000313" key="14">
    <source>
        <dbReference type="Proteomes" id="UP000886520"/>
    </source>
</evidence>
<evidence type="ECO:0000256" key="1">
    <source>
        <dbReference type="ARBA" id="ARBA00004319"/>
    </source>
</evidence>
<feature type="glycosylation site" description="N-linked (GlcNAc...) asparagine" evidence="9">
    <location>
        <position position="121"/>
    </location>
</feature>
<dbReference type="GO" id="GO:0010011">
    <property type="term" value="F:auxin binding"/>
    <property type="evidence" value="ECO:0007669"/>
    <property type="project" value="InterPro"/>
</dbReference>
<keyword evidence="3 12" id="KW-0732">Signal</keyword>
<dbReference type="EMBL" id="JABFUD020000019">
    <property type="protein sequence ID" value="KAI5064858.1"/>
    <property type="molecule type" value="Genomic_DNA"/>
</dbReference>
<keyword evidence="14" id="KW-1185">Reference proteome</keyword>
<dbReference type="Pfam" id="PF02041">
    <property type="entry name" value="Auxin_BP"/>
    <property type="match status" value="1"/>
</dbReference>
<dbReference type="OrthoDB" id="2013851at2759"/>
<evidence type="ECO:0000256" key="3">
    <source>
        <dbReference type="ARBA" id="ARBA00022729"/>
    </source>
</evidence>
<evidence type="ECO:0000256" key="10">
    <source>
        <dbReference type="PIRSR" id="PIRSR600526-2"/>
    </source>
</evidence>
<evidence type="ECO:0000256" key="6">
    <source>
        <dbReference type="ARBA" id="ARBA00023170"/>
    </source>
</evidence>
<dbReference type="Gene3D" id="2.60.120.10">
    <property type="entry name" value="Jelly Rolls"/>
    <property type="match status" value="1"/>
</dbReference>
<dbReference type="CDD" id="cd02220">
    <property type="entry name" value="cupin_ABP1"/>
    <property type="match status" value="1"/>
</dbReference>
<dbReference type="GO" id="GO:0005788">
    <property type="term" value="C:endoplasmic reticulum lumen"/>
    <property type="evidence" value="ECO:0007669"/>
    <property type="project" value="UniProtKB-SubCell"/>
</dbReference>
<comment type="caution">
    <text evidence="13">The sequence shown here is derived from an EMBL/GenBank/DDBJ whole genome shotgun (WGS) entry which is preliminary data.</text>
</comment>
<keyword evidence="8" id="KW-0927">Auxin signaling pathway</keyword>
<feature type="chain" id="PRO_5039594649" evidence="12">
    <location>
        <begin position="21"/>
        <end position="198"/>
    </location>
</feature>
<feature type="disulfide bond" evidence="11">
    <location>
        <begin position="26"/>
        <end position="181"/>
    </location>
</feature>
<feature type="binding site" evidence="10">
    <location>
        <position position="84"/>
    </location>
    <ligand>
        <name>Zn(2+)</name>
        <dbReference type="ChEBI" id="CHEBI:29105"/>
    </ligand>
</feature>
<protein>
    <submittedName>
        <fullName evidence="13">Uncharacterized protein</fullName>
    </submittedName>
</protein>
<evidence type="ECO:0000256" key="12">
    <source>
        <dbReference type="SAM" id="SignalP"/>
    </source>
</evidence>
<dbReference type="InterPro" id="IPR014710">
    <property type="entry name" value="RmlC-like_jellyroll"/>
</dbReference>
<accession>A0A9D4UB93</accession>
<dbReference type="Proteomes" id="UP000886520">
    <property type="component" value="Chromosome 19"/>
</dbReference>
<reference evidence="13" key="1">
    <citation type="submission" date="2021-01" db="EMBL/GenBank/DDBJ databases">
        <title>Adiantum capillus-veneris genome.</title>
        <authorList>
            <person name="Fang Y."/>
            <person name="Liao Q."/>
        </authorList>
    </citation>
    <scope>NUCLEOTIDE SEQUENCE</scope>
    <source>
        <strain evidence="13">H3</strain>
        <tissue evidence="13">Leaf</tissue>
    </source>
</reference>
<evidence type="ECO:0000256" key="11">
    <source>
        <dbReference type="PIRSR" id="PIRSR600526-3"/>
    </source>
</evidence>
<dbReference type="GO" id="GO:0046872">
    <property type="term" value="F:metal ion binding"/>
    <property type="evidence" value="ECO:0007669"/>
    <property type="project" value="UniProtKB-KW"/>
</dbReference>
<evidence type="ECO:0000256" key="5">
    <source>
        <dbReference type="ARBA" id="ARBA00022833"/>
    </source>
</evidence>
<gene>
    <name evidence="13" type="ORF">GOP47_0019553</name>
</gene>
<comment type="subcellular location">
    <subcellularLocation>
        <location evidence="1">Endoplasmic reticulum lumen</location>
    </subcellularLocation>
</comment>
<feature type="binding site" evidence="10">
    <location>
        <position position="88"/>
    </location>
    <ligand>
        <name>Zn(2+)</name>
        <dbReference type="ChEBI" id="CHEBI:29105"/>
    </ligand>
</feature>
<evidence type="ECO:0000256" key="9">
    <source>
        <dbReference type="PIRSR" id="PIRSR600526-1"/>
    </source>
</evidence>
<evidence type="ECO:0000313" key="13">
    <source>
        <dbReference type="EMBL" id="KAI5064858.1"/>
    </source>
</evidence>
<keyword evidence="4" id="KW-0256">Endoplasmic reticulum</keyword>
<feature type="binding site" evidence="10">
    <location>
        <position position="132"/>
    </location>
    <ligand>
        <name>Zn(2+)</name>
        <dbReference type="ChEBI" id="CHEBI:29105"/>
    </ligand>
</feature>